<keyword evidence="14 15" id="KW-0479">Metal-binding</keyword>
<evidence type="ECO:0000256" key="10">
    <source>
        <dbReference type="ARBA" id="ARBA00023125"/>
    </source>
</evidence>
<keyword evidence="7 14" id="KW-0749">Sporulation</keyword>
<proteinExistence type="predicted"/>
<evidence type="ECO:0000256" key="7">
    <source>
        <dbReference type="ARBA" id="ARBA00022969"/>
    </source>
</evidence>
<comment type="function">
    <text evidence="13 14">May play the central regulatory role in sporulation. It may be an element of the effector pathway responsible for the activation of sporulation genes in response to nutritional stress. Spo0A may act in concert with spo0H (a sigma factor) to control the expression of some genes that are critical to the sporulation process.</text>
</comment>
<dbReference type="Pfam" id="PF08769">
    <property type="entry name" value="Spo0A_C"/>
    <property type="match status" value="1"/>
</dbReference>
<dbReference type="SMART" id="SM00448">
    <property type="entry name" value="REC"/>
    <property type="match status" value="1"/>
</dbReference>
<evidence type="ECO:0000256" key="4">
    <source>
        <dbReference type="ARBA" id="ARBA00022491"/>
    </source>
</evidence>
<dbReference type="NCBIfam" id="TIGR02875">
    <property type="entry name" value="spore_0_A"/>
    <property type="match status" value="1"/>
</dbReference>
<keyword evidence="9 14" id="KW-0805">Transcription regulation</keyword>
<keyword evidence="6 14" id="KW-0106">Calcium</keyword>
<evidence type="ECO:0000313" key="18">
    <source>
        <dbReference type="EMBL" id="SFL15586.1"/>
    </source>
</evidence>
<organism evidence="18 19">
    <name type="scientific">Halanaerobium salsuginis</name>
    <dbReference type="NCBI Taxonomy" id="29563"/>
    <lineage>
        <taxon>Bacteria</taxon>
        <taxon>Bacillati</taxon>
        <taxon>Bacillota</taxon>
        <taxon>Clostridia</taxon>
        <taxon>Halanaerobiales</taxon>
        <taxon>Halanaerobiaceae</taxon>
        <taxon>Halanaerobium</taxon>
    </lineage>
</organism>
<dbReference type="Pfam" id="PF00072">
    <property type="entry name" value="Response_reg"/>
    <property type="match status" value="1"/>
</dbReference>
<dbReference type="PIRSF" id="PIRSF002937">
    <property type="entry name" value="Res_reg_Spo0A"/>
    <property type="match status" value="1"/>
</dbReference>
<dbReference type="OrthoDB" id="9793299at2"/>
<evidence type="ECO:0000313" key="19">
    <source>
        <dbReference type="Proteomes" id="UP000199006"/>
    </source>
</evidence>
<evidence type="ECO:0000256" key="14">
    <source>
        <dbReference type="PIRNR" id="PIRNR002937"/>
    </source>
</evidence>
<evidence type="ECO:0000256" key="1">
    <source>
        <dbReference type="ARBA" id="ARBA00004496"/>
    </source>
</evidence>
<evidence type="ECO:0000256" key="12">
    <source>
        <dbReference type="ARBA" id="ARBA00023163"/>
    </source>
</evidence>
<feature type="binding site" evidence="15">
    <location>
        <position position="11"/>
    </location>
    <ligand>
        <name>Ca(2+)</name>
        <dbReference type="ChEBI" id="CHEBI:29108"/>
    </ligand>
</feature>
<dbReference type="PANTHER" id="PTHR44591:SF3">
    <property type="entry name" value="RESPONSE REGULATORY DOMAIN-CONTAINING PROTEIN"/>
    <property type="match status" value="1"/>
</dbReference>
<feature type="binding site" evidence="15">
    <location>
        <position position="58"/>
    </location>
    <ligand>
        <name>Ca(2+)</name>
        <dbReference type="ChEBI" id="CHEBI:29108"/>
    </ligand>
</feature>
<dbReference type="SUPFAM" id="SSF46894">
    <property type="entry name" value="C-terminal effector domain of the bipartite response regulators"/>
    <property type="match status" value="1"/>
</dbReference>
<dbReference type="EMBL" id="FOTI01000002">
    <property type="protein sequence ID" value="SFL15586.1"/>
    <property type="molecule type" value="Genomic_DNA"/>
</dbReference>
<dbReference type="InterPro" id="IPR011006">
    <property type="entry name" value="CheY-like_superfamily"/>
</dbReference>
<keyword evidence="12 14" id="KW-0804">Transcription</keyword>
<dbReference type="Gene3D" id="3.40.50.2300">
    <property type="match status" value="1"/>
</dbReference>
<evidence type="ECO:0000256" key="9">
    <source>
        <dbReference type="ARBA" id="ARBA00023015"/>
    </source>
</evidence>
<dbReference type="InterPro" id="IPR016032">
    <property type="entry name" value="Sig_transdc_resp-reg_C-effctor"/>
</dbReference>
<evidence type="ECO:0000256" key="13">
    <source>
        <dbReference type="ARBA" id="ARBA00024867"/>
    </source>
</evidence>
<dbReference type="InterPro" id="IPR014879">
    <property type="entry name" value="Spo0A_C"/>
</dbReference>
<dbReference type="STRING" id="29563.SAMN02983006_00344"/>
<keyword evidence="8 14" id="KW-0902">Two-component regulatory system</keyword>
<evidence type="ECO:0000256" key="16">
    <source>
        <dbReference type="PROSITE-ProRule" id="PRU00169"/>
    </source>
</evidence>
<dbReference type="GO" id="GO:0000160">
    <property type="term" value="P:phosphorelay signal transduction system"/>
    <property type="evidence" value="ECO:0007669"/>
    <property type="project" value="UniProtKB-UniRule"/>
</dbReference>
<name>A0A1I4FFK9_9FIRM</name>
<dbReference type="RefSeq" id="WP_089858664.1">
    <property type="nucleotide sequence ID" value="NZ_FOTI01000002.1"/>
</dbReference>
<dbReference type="PANTHER" id="PTHR44591">
    <property type="entry name" value="STRESS RESPONSE REGULATOR PROTEIN 1"/>
    <property type="match status" value="1"/>
</dbReference>
<dbReference type="GO" id="GO:0003700">
    <property type="term" value="F:DNA-binding transcription factor activity"/>
    <property type="evidence" value="ECO:0007669"/>
    <property type="project" value="InterPro"/>
</dbReference>
<dbReference type="AlphaFoldDB" id="A0A1I4FFK9"/>
<feature type="binding site" evidence="15">
    <location>
        <position position="12"/>
    </location>
    <ligand>
        <name>Ca(2+)</name>
        <dbReference type="ChEBI" id="CHEBI:29108"/>
    </ligand>
</feature>
<gene>
    <name evidence="18" type="ORF">SAMN02983006_00344</name>
</gene>
<keyword evidence="5 16" id="KW-0597">Phosphoprotein</keyword>
<evidence type="ECO:0000256" key="8">
    <source>
        <dbReference type="ARBA" id="ARBA00023012"/>
    </source>
</evidence>
<feature type="modified residue" description="4-aspartylphosphate" evidence="16">
    <location>
        <position position="58"/>
    </location>
</feature>
<keyword evidence="19" id="KW-1185">Reference proteome</keyword>
<evidence type="ECO:0000259" key="17">
    <source>
        <dbReference type="PROSITE" id="PS50110"/>
    </source>
</evidence>
<dbReference type="SUPFAM" id="SSF52172">
    <property type="entry name" value="CheY-like"/>
    <property type="match status" value="1"/>
</dbReference>
<dbReference type="InterPro" id="IPR036388">
    <property type="entry name" value="WH-like_DNA-bd_sf"/>
</dbReference>
<dbReference type="GO" id="GO:0042173">
    <property type="term" value="P:regulation of sporulation resulting in formation of a cellular spore"/>
    <property type="evidence" value="ECO:0007669"/>
    <property type="project" value="InterPro"/>
</dbReference>
<evidence type="ECO:0000256" key="5">
    <source>
        <dbReference type="ARBA" id="ARBA00022553"/>
    </source>
</evidence>
<keyword evidence="3 14" id="KW-0963">Cytoplasm</keyword>
<dbReference type="InterPro" id="IPR050595">
    <property type="entry name" value="Bact_response_regulator"/>
</dbReference>
<sequence>MSTEIKVLIVDDNQEFCQLLAEFLEMNEDFKVVEILHNGEEALNYLINNQNPDILIIDLIMPHLDGIGVLEELNARNLINTMKIVALTAMGHDEIMKTVIDLGVHYYIMKPFDLDKLVTRLRQLVIKQEEYQPKIRYSAPAKEEKDYPALITSIMHEMGIPAHIKGYHYIRYAVESVINDIDLINAVTKELYPKVAAEFNTTPSRVERAIRHAIEVVWQRGSEEALKKYFANNINENMKPTNSQFIARIADKIRIDLKVS</sequence>
<dbReference type="GO" id="GO:0005509">
    <property type="term" value="F:calcium ion binding"/>
    <property type="evidence" value="ECO:0007669"/>
    <property type="project" value="UniProtKB-UniRule"/>
</dbReference>
<keyword evidence="11 14" id="KW-0010">Activator</keyword>
<dbReference type="GO" id="GO:0051606">
    <property type="term" value="P:detection of stimulus"/>
    <property type="evidence" value="ECO:0007669"/>
    <property type="project" value="UniProtKB-UniRule"/>
</dbReference>
<keyword evidence="4 14" id="KW-0678">Repressor</keyword>
<dbReference type="Gene3D" id="1.10.10.10">
    <property type="entry name" value="Winged helix-like DNA-binding domain superfamily/Winged helix DNA-binding domain"/>
    <property type="match status" value="1"/>
</dbReference>
<protein>
    <recommendedName>
        <fullName evidence="2 14">Stage 0 sporulation protein A homolog</fullName>
    </recommendedName>
</protein>
<evidence type="ECO:0000256" key="3">
    <source>
        <dbReference type="ARBA" id="ARBA00022490"/>
    </source>
</evidence>
<accession>A0A1I4FFK9</accession>
<dbReference type="PROSITE" id="PS50110">
    <property type="entry name" value="RESPONSE_REGULATORY"/>
    <property type="match status" value="1"/>
</dbReference>
<dbReference type="GO" id="GO:0005737">
    <property type="term" value="C:cytoplasm"/>
    <property type="evidence" value="ECO:0007669"/>
    <property type="project" value="UniProtKB-SubCell"/>
</dbReference>
<comment type="cofactor">
    <cofactor evidence="14 15">
        <name>Ca(2+)</name>
        <dbReference type="ChEBI" id="CHEBI:29108"/>
    </cofactor>
    <text evidence="14 15">Binds 1 Ca(2+) ion per subunit.</text>
</comment>
<dbReference type="Proteomes" id="UP000199006">
    <property type="component" value="Unassembled WGS sequence"/>
</dbReference>
<dbReference type="GO" id="GO:0030435">
    <property type="term" value="P:sporulation resulting in formation of a cellular spore"/>
    <property type="evidence" value="ECO:0007669"/>
    <property type="project" value="UniProtKB-UniRule"/>
</dbReference>
<feature type="domain" description="Response regulatory" evidence="17">
    <location>
        <begin position="6"/>
        <end position="125"/>
    </location>
</feature>
<dbReference type="InterPro" id="IPR001789">
    <property type="entry name" value="Sig_transdc_resp-reg_receiver"/>
</dbReference>
<evidence type="ECO:0000256" key="2">
    <source>
        <dbReference type="ARBA" id="ARBA00018672"/>
    </source>
</evidence>
<keyword evidence="10 14" id="KW-0238">DNA-binding</keyword>
<evidence type="ECO:0000256" key="15">
    <source>
        <dbReference type="PIRSR" id="PIRSR002937-1"/>
    </source>
</evidence>
<dbReference type="InterPro" id="IPR012052">
    <property type="entry name" value="Spore_0_A"/>
</dbReference>
<evidence type="ECO:0000256" key="11">
    <source>
        <dbReference type="ARBA" id="ARBA00023159"/>
    </source>
</evidence>
<reference evidence="18 19" key="1">
    <citation type="submission" date="2016-10" db="EMBL/GenBank/DDBJ databases">
        <authorList>
            <person name="de Groot N.N."/>
        </authorList>
    </citation>
    <scope>NUCLEOTIDE SEQUENCE [LARGE SCALE GENOMIC DNA]</scope>
    <source>
        <strain evidence="18 19">ATCC 51327</strain>
    </source>
</reference>
<evidence type="ECO:0000256" key="6">
    <source>
        <dbReference type="ARBA" id="ARBA00022837"/>
    </source>
</evidence>
<comment type="subcellular location">
    <subcellularLocation>
        <location evidence="1 14">Cytoplasm</location>
    </subcellularLocation>
</comment>
<dbReference type="GO" id="GO:0003677">
    <property type="term" value="F:DNA binding"/>
    <property type="evidence" value="ECO:0007669"/>
    <property type="project" value="UniProtKB-KW"/>
</dbReference>